<dbReference type="InterPro" id="IPR000300">
    <property type="entry name" value="IPPc"/>
</dbReference>
<dbReference type="EMBL" id="JAATIQ010000034">
    <property type="protein sequence ID" value="KAF4397244.1"/>
    <property type="molecule type" value="Genomic_DNA"/>
</dbReference>
<dbReference type="Pfam" id="PF22669">
    <property type="entry name" value="Exo_endo_phos2"/>
    <property type="match status" value="1"/>
</dbReference>
<evidence type="ECO:0000313" key="5">
    <source>
        <dbReference type="EMBL" id="KAF4397244.1"/>
    </source>
</evidence>
<dbReference type="PANTHER" id="PTHR45666:SF18">
    <property type="entry name" value="TYPE IV INOSITOL POLYPHOSPHATE 5-PHOSPHATASE 9"/>
    <property type="match status" value="1"/>
</dbReference>
<dbReference type="EMBL" id="JAATIQ010000745">
    <property type="protein sequence ID" value="KAF4347977.1"/>
    <property type="molecule type" value="Genomic_DNA"/>
</dbReference>
<dbReference type="InterPro" id="IPR036691">
    <property type="entry name" value="Endo/exonu/phosph_ase_sf"/>
</dbReference>
<dbReference type="GO" id="GO:0004439">
    <property type="term" value="F:phosphatidylinositol-4,5-bisphosphate 5-phosphatase activity"/>
    <property type="evidence" value="ECO:0007669"/>
    <property type="project" value="TreeGrafter"/>
</dbReference>
<name>A0A7J6DPF9_CANSA</name>
<dbReference type="SMART" id="SM00128">
    <property type="entry name" value="IPPc"/>
    <property type="match status" value="1"/>
</dbReference>
<dbReference type="AlphaFoldDB" id="A0A7J6DPF9"/>
<evidence type="ECO:0000313" key="6">
    <source>
        <dbReference type="Proteomes" id="UP000583929"/>
    </source>
</evidence>
<evidence type="ECO:0000256" key="2">
    <source>
        <dbReference type="ARBA" id="ARBA00022801"/>
    </source>
</evidence>
<evidence type="ECO:0000313" key="4">
    <source>
        <dbReference type="EMBL" id="KAF4347977.1"/>
    </source>
</evidence>
<sequence length="458" mass="52550">MWPRLVANKVLKKRLGSNNFVADFPINNNNNNESTTSYLPEENNNRTTPCPTFYDHDDHDHHHHTSLTLNTTIFNQHKLNVHKYKFFTSTWNVGGVEPHEDLNLDDWIDPSCDIYVFGFQEIVPLKASNVLGYSESSRIARKWNNLIRQALNKKINNKYHYNNNNPMSRESSFEEIKSFQCIISKEMVGILVSVWVRTTLRPFIKHQSVSCVGCGIMGCLGNKGAVSVRFQIHETSLCIVCSHLASGGRQGDEKYRNSNVSEVLSRTTFPRGPLLDLPQKILDHDRVIWLGDLNYRISLPEAKTRLLVDKGNWSALLENDQLRRELMDGQVFEGWQEGAIRFAPTYKYCLNSDLYFGVVNGTKGEKKRAPAWCDRIIWYGEGLKQDIYSRGESKLSDHKPVKAIFSAEVCVLKNLGTFHGFFLSERFEQINTNNIDIDHISSHDDHFICNNIDKSSLF</sequence>
<feature type="domain" description="Inositol polyphosphate-related phosphatase" evidence="3">
    <location>
        <begin position="82"/>
        <end position="413"/>
    </location>
</feature>
<evidence type="ECO:0000259" key="3">
    <source>
        <dbReference type="SMART" id="SM00128"/>
    </source>
</evidence>
<dbReference type="GO" id="GO:0046856">
    <property type="term" value="P:phosphatidylinositol dephosphorylation"/>
    <property type="evidence" value="ECO:0007669"/>
    <property type="project" value="InterPro"/>
</dbReference>
<dbReference type="FunFam" id="3.60.10.10:FF:000053">
    <property type="entry name" value="Type IV inositol polyphosphate 5-phosphatase 9"/>
    <property type="match status" value="1"/>
</dbReference>
<reference evidence="4 6" key="1">
    <citation type="journal article" date="2020" name="bioRxiv">
        <title>Sequence and annotation of 42 cannabis genomes reveals extensive copy number variation in cannabinoid synthesis and pathogen resistance genes.</title>
        <authorList>
            <person name="Mckernan K.J."/>
            <person name="Helbert Y."/>
            <person name="Kane L.T."/>
            <person name="Ebling H."/>
            <person name="Zhang L."/>
            <person name="Liu B."/>
            <person name="Eaton Z."/>
            <person name="Mclaughlin S."/>
            <person name="Kingan S."/>
            <person name="Baybayan P."/>
            <person name="Concepcion G."/>
            <person name="Jordan M."/>
            <person name="Riva A."/>
            <person name="Barbazuk W."/>
            <person name="Harkins T."/>
        </authorList>
    </citation>
    <scope>NUCLEOTIDE SEQUENCE [LARGE SCALE GENOMIC DNA]</scope>
    <source>
        <strain evidence="6">cv. Jamaican Lion 4</strain>
        <strain evidence="4">Father</strain>
        <tissue evidence="4">Leaf</tissue>
    </source>
</reference>
<organism evidence="4 6">
    <name type="scientific">Cannabis sativa</name>
    <name type="common">Hemp</name>
    <name type="synonym">Marijuana</name>
    <dbReference type="NCBI Taxonomy" id="3483"/>
    <lineage>
        <taxon>Eukaryota</taxon>
        <taxon>Viridiplantae</taxon>
        <taxon>Streptophyta</taxon>
        <taxon>Embryophyta</taxon>
        <taxon>Tracheophyta</taxon>
        <taxon>Spermatophyta</taxon>
        <taxon>Magnoliopsida</taxon>
        <taxon>eudicotyledons</taxon>
        <taxon>Gunneridae</taxon>
        <taxon>Pentapetalae</taxon>
        <taxon>rosids</taxon>
        <taxon>fabids</taxon>
        <taxon>Rosales</taxon>
        <taxon>Cannabaceae</taxon>
        <taxon>Cannabis</taxon>
    </lineage>
</organism>
<comment type="caution">
    <text evidence="4">The sequence shown here is derived from an EMBL/GenBank/DDBJ whole genome shotgun (WGS) entry which is preliminary data.</text>
</comment>
<dbReference type="InterPro" id="IPR045849">
    <property type="entry name" value="IP5P_plant"/>
</dbReference>
<proteinExistence type="inferred from homology"/>
<gene>
    <name evidence="5" type="ORF">G4B88_009090</name>
    <name evidence="4" type="ORF">G4B88_020983</name>
</gene>
<dbReference type="Gene3D" id="3.60.10.10">
    <property type="entry name" value="Endonuclease/exonuclease/phosphatase"/>
    <property type="match status" value="1"/>
</dbReference>
<keyword evidence="6" id="KW-1185">Reference proteome</keyword>
<keyword evidence="2" id="KW-0378">Hydrolase</keyword>
<dbReference type="Proteomes" id="UP000583929">
    <property type="component" value="Unassembled WGS sequence"/>
</dbReference>
<accession>A0A7J6DPF9</accession>
<protein>
    <recommendedName>
        <fullName evidence="3">Inositol polyphosphate-related phosphatase domain-containing protein</fullName>
    </recommendedName>
</protein>
<dbReference type="PANTHER" id="PTHR45666">
    <property type="entry name" value="TYPE IV INOSITOL POLYPHOSPHATE 5-PHOSPHATASE 9"/>
    <property type="match status" value="1"/>
</dbReference>
<comment type="similarity">
    <text evidence="1">Belongs to the inositol polyphosphate 5-phosphatase family.</text>
</comment>
<dbReference type="GO" id="GO:0034485">
    <property type="term" value="F:phosphatidylinositol-3,4,5-trisphosphate 5-phosphatase activity"/>
    <property type="evidence" value="ECO:0007669"/>
    <property type="project" value="TreeGrafter"/>
</dbReference>
<evidence type="ECO:0000256" key="1">
    <source>
        <dbReference type="ARBA" id="ARBA00010768"/>
    </source>
</evidence>
<dbReference type="GO" id="GO:0004445">
    <property type="term" value="F:inositol-polyphosphate 5-phosphatase activity"/>
    <property type="evidence" value="ECO:0007669"/>
    <property type="project" value="InterPro"/>
</dbReference>
<dbReference type="SUPFAM" id="SSF56219">
    <property type="entry name" value="DNase I-like"/>
    <property type="match status" value="1"/>
</dbReference>